<dbReference type="SUPFAM" id="SSF69304">
    <property type="entry name" value="Tricorn protease N-terminal domain"/>
    <property type="match status" value="1"/>
</dbReference>
<feature type="domain" description="Peptidase S9 prolyl oligopeptidase catalytic" evidence="8">
    <location>
        <begin position="402"/>
        <end position="606"/>
    </location>
</feature>
<dbReference type="SUPFAM" id="SSF53474">
    <property type="entry name" value="alpha/beta-Hydrolases"/>
    <property type="match status" value="1"/>
</dbReference>
<evidence type="ECO:0000313" key="9">
    <source>
        <dbReference type="EMBL" id="GAA5049100.1"/>
    </source>
</evidence>
<dbReference type="InterPro" id="IPR011042">
    <property type="entry name" value="6-blade_b-propeller_TolB-like"/>
</dbReference>
<accession>A0AAV3UG43</accession>
<dbReference type="PANTHER" id="PTHR42776:SF27">
    <property type="entry name" value="DIPEPTIDYL PEPTIDASE FAMILY MEMBER 6"/>
    <property type="match status" value="1"/>
</dbReference>
<evidence type="ECO:0000259" key="8">
    <source>
        <dbReference type="Pfam" id="PF00326"/>
    </source>
</evidence>
<organism evidence="9 10">
    <name type="scientific">Haladaptatus pallidirubidus</name>
    <dbReference type="NCBI Taxonomy" id="1008152"/>
    <lineage>
        <taxon>Archaea</taxon>
        <taxon>Methanobacteriati</taxon>
        <taxon>Methanobacteriota</taxon>
        <taxon>Stenosarchaea group</taxon>
        <taxon>Halobacteria</taxon>
        <taxon>Halobacteriales</taxon>
        <taxon>Haladaptataceae</taxon>
        <taxon>Haladaptatus</taxon>
    </lineage>
</organism>
<evidence type="ECO:0000256" key="7">
    <source>
        <dbReference type="SAM" id="MobiDB-lite"/>
    </source>
</evidence>
<dbReference type="PROSITE" id="PS00708">
    <property type="entry name" value="PRO_ENDOPEP_SER"/>
    <property type="match status" value="1"/>
</dbReference>
<evidence type="ECO:0000256" key="1">
    <source>
        <dbReference type="ARBA" id="ARBA00022801"/>
    </source>
</evidence>
<feature type="region of interest" description="Disordered" evidence="7">
    <location>
        <begin position="277"/>
        <end position="296"/>
    </location>
</feature>
<dbReference type="InterPro" id="IPR029058">
    <property type="entry name" value="AB_hydrolase_fold"/>
</dbReference>
<dbReference type="PRINTS" id="PR00862">
    <property type="entry name" value="PROLIGOPTASE"/>
</dbReference>
<name>A0AAV3UG43_9EURY</name>
<dbReference type="EMBL" id="BAABKX010000003">
    <property type="protein sequence ID" value="GAA5049100.1"/>
    <property type="molecule type" value="Genomic_DNA"/>
</dbReference>
<gene>
    <name evidence="9" type="ORF">GCM10025751_21550</name>
</gene>
<evidence type="ECO:0000256" key="2">
    <source>
        <dbReference type="ARBA" id="ARBA00022825"/>
    </source>
</evidence>
<dbReference type="InterPro" id="IPR011659">
    <property type="entry name" value="WD40"/>
</dbReference>
<dbReference type="GeneID" id="68613322"/>
<dbReference type="Pfam" id="PF00326">
    <property type="entry name" value="Peptidase_S9"/>
    <property type="match status" value="1"/>
</dbReference>
<dbReference type="AlphaFoldDB" id="A0AAV3UG43"/>
<dbReference type="GO" id="GO:0006508">
    <property type="term" value="P:proteolysis"/>
    <property type="evidence" value="ECO:0007669"/>
    <property type="project" value="InterPro"/>
</dbReference>
<keyword evidence="2" id="KW-0645">Protease</keyword>
<dbReference type="Gene3D" id="2.120.10.30">
    <property type="entry name" value="TolB, C-terminal domain"/>
    <property type="match status" value="1"/>
</dbReference>
<dbReference type="InterPro" id="IPR002471">
    <property type="entry name" value="Pept_S9_AS"/>
</dbReference>
<dbReference type="RefSeq" id="WP_227773146.1">
    <property type="nucleotide sequence ID" value="NZ_BAABKX010000003.1"/>
</dbReference>
<dbReference type="Pfam" id="PF07676">
    <property type="entry name" value="PD40"/>
    <property type="match status" value="1"/>
</dbReference>
<keyword evidence="2" id="KW-0720">Serine protease</keyword>
<comment type="caution">
    <text evidence="9">The sequence shown here is derived from an EMBL/GenBank/DDBJ whole genome shotgun (WGS) entry which is preliminary data.</text>
</comment>
<keyword evidence="1" id="KW-0378">Hydrolase</keyword>
<comment type="function">
    <text evidence="6">This enzyme catalyzes the hydrolysis of the N-terminal peptide bond of an N-acetylated peptide to generate an N-acetylated amino acid and a peptide with a free N-terminus. It preferentially cleaves off Ac-Ala, Ac-Met and Ac-Ser. Also, involved in the degradation of oxidized and glycated proteins.</text>
</comment>
<evidence type="ECO:0000256" key="6">
    <source>
        <dbReference type="ARBA" id="ARBA00045885"/>
    </source>
</evidence>
<feature type="compositionally biased region" description="Acidic residues" evidence="7">
    <location>
        <begin position="277"/>
        <end position="294"/>
    </location>
</feature>
<evidence type="ECO:0000313" key="10">
    <source>
        <dbReference type="Proteomes" id="UP001501729"/>
    </source>
</evidence>
<dbReference type="InterPro" id="IPR001375">
    <property type="entry name" value="Peptidase_S9_cat"/>
</dbReference>
<evidence type="ECO:0000256" key="5">
    <source>
        <dbReference type="ARBA" id="ARBA00032596"/>
    </source>
</evidence>
<dbReference type="InterPro" id="IPR002470">
    <property type="entry name" value="Peptidase_S9A"/>
</dbReference>
<dbReference type="Gene3D" id="2.130.10.120">
    <property type="entry name" value="Prolyl oligopeptidase, N-terminal domain"/>
    <property type="match status" value="1"/>
</dbReference>
<keyword evidence="10" id="KW-1185">Reference proteome</keyword>
<dbReference type="PANTHER" id="PTHR42776">
    <property type="entry name" value="SERINE PEPTIDASE S9 FAMILY MEMBER"/>
    <property type="match status" value="1"/>
</dbReference>
<evidence type="ECO:0000256" key="3">
    <source>
        <dbReference type="ARBA" id="ARBA00022990"/>
    </source>
</evidence>
<keyword evidence="3" id="KW-0007">Acetylation</keyword>
<reference evidence="9 10" key="1">
    <citation type="journal article" date="2019" name="Int. J. Syst. Evol. Microbiol.">
        <title>The Global Catalogue of Microorganisms (GCM) 10K type strain sequencing project: providing services to taxonomists for standard genome sequencing and annotation.</title>
        <authorList>
            <consortium name="The Broad Institute Genomics Platform"/>
            <consortium name="The Broad Institute Genome Sequencing Center for Infectious Disease"/>
            <person name="Wu L."/>
            <person name="Ma J."/>
        </authorList>
    </citation>
    <scope>NUCLEOTIDE SEQUENCE [LARGE SCALE GENOMIC DNA]</scope>
    <source>
        <strain evidence="9 10">JCM 17504</strain>
    </source>
</reference>
<protein>
    <recommendedName>
        <fullName evidence="5">Acyl-peptide hydrolase</fullName>
    </recommendedName>
    <alternativeName>
        <fullName evidence="4">Acylaminoacyl-peptidase</fullName>
    </alternativeName>
</protein>
<sequence length="607" mass="67921">MSEPRYSVARYLSIDSTESPTISVDGDLVFLSDTTGTPQVWSLDAPGAYPSQLTAYDERISFVSASPTRPEVIFGMDEGSNEHDQLFRYDLHDGAEIPLTDDLSSIHLWGGWSPDGDRFAFTANRRQSDTFDVYVQGRNDAKATLVHEGESGFLSIETWGEPGIVLSKAHASFDYDLFLLKPETGEHRRLSDGTETRYGNVRFGFDDRLYCVTNHDSDTAGIARIDLEDGTHETIQAGGDWNVEGFALHGETGRIVWSRNVDGYSEVHAGRLVDGEIEPLEDPADPGDPSDSDNLDLPKGVAYDLTFGPDGQQCTLSLSRSDDPRSVFVLDAETGESERWTNPGTLGVPKESLLEPETIRYETFDRREIPAYWTLPENASPGDTPVIVDIHGGPEHQRRPWFFPTKQYFLQQGYAIFEPNVRGSSGYGTEYTHLDDVEKRMDSVADIESAVEWLHDHEAVDSDRIVAYGRSYGGFMVLAAITEYPDLWAAAVDFVGIADFKTFLENTGEWRRSHRAQEYGSLDDPELLERISPIHKADRISCPLFIQHGANDPRVPVGEAEQIAEKVRERGVPVEICIFDDEGHHTTSRENLIEEFERIGKFLETHV</sequence>
<dbReference type="Proteomes" id="UP001501729">
    <property type="component" value="Unassembled WGS sequence"/>
</dbReference>
<evidence type="ECO:0000256" key="4">
    <source>
        <dbReference type="ARBA" id="ARBA00032284"/>
    </source>
</evidence>
<dbReference type="GO" id="GO:0004252">
    <property type="term" value="F:serine-type endopeptidase activity"/>
    <property type="evidence" value="ECO:0007669"/>
    <property type="project" value="InterPro"/>
</dbReference>
<dbReference type="Gene3D" id="3.40.50.1820">
    <property type="entry name" value="alpha/beta hydrolase"/>
    <property type="match status" value="1"/>
</dbReference>
<proteinExistence type="predicted"/>